<reference evidence="1 2" key="1">
    <citation type="submission" date="2018-06" db="EMBL/GenBank/DDBJ databases">
        <title>Genome analysis of cellulolytic fungus Trichoderma lentiforme CFAM-422.</title>
        <authorList>
            <person name="Steindorff A.S."/>
            <person name="Formighieri E.F."/>
            <person name="Midorikawa G.E.O."/>
            <person name="Tamietti M.S."/>
            <person name="Ramos E.Z."/>
            <person name="Silva A.S."/>
            <person name="Bon E.P.S."/>
            <person name="Mendes T.D."/>
            <person name="Damaso M.C.T."/>
            <person name="Favaro L.C.L."/>
        </authorList>
    </citation>
    <scope>NUCLEOTIDE SEQUENCE [LARGE SCALE GENOMIC DNA]</scope>
    <source>
        <strain evidence="1 2">CFAM-422</strain>
    </source>
</reference>
<evidence type="ECO:0000313" key="2">
    <source>
        <dbReference type="Proteomes" id="UP000801864"/>
    </source>
</evidence>
<protein>
    <submittedName>
        <fullName evidence="1">Uncharacterized protein</fullName>
    </submittedName>
</protein>
<dbReference type="EMBL" id="QLNT01000006">
    <property type="protein sequence ID" value="KAF3073340.1"/>
    <property type="molecule type" value="Genomic_DNA"/>
</dbReference>
<dbReference type="AlphaFoldDB" id="A0A9P4XIX9"/>
<gene>
    <name evidence="1" type="ORF">CFAM422_003927</name>
</gene>
<accession>A0A9P4XIX9</accession>
<sequence>MKWLRVNDRLPRIRFRAFVWRRGGHESFRPCRRYLRLARCRAAECLATETGPASGFEASAFLTAEAEHSGGRYGVGAHSVRVDEQHTIPLDMDGARGWEAIFALTLSWIFGKCLPRTRSSASDTA</sequence>
<dbReference type="Proteomes" id="UP000801864">
    <property type="component" value="Unassembled WGS sequence"/>
</dbReference>
<organism evidence="1 2">
    <name type="scientific">Trichoderma lentiforme</name>
    <dbReference type="NCBI Taxonomy" id="1567552"/>
    <lineage>
        <taxon>Eukaryota</taxon>
        <taxon>Fungi</taxon>
        <taxon>Dikarya</taxon>
        <taxon>Ascomycota</taxon>
        <taxon>Pezizomycotina</taxon>
        <taxon>Sordariomycetes</taxon>
        <taxon>Hypocreomycetidae</taxon>
        <taxon>Hypocreales</taxon>
        <taxon>Hypocreaceae</taxon>
        <taxon>Trichoderma</taxon>
    </lineage>
</organism>
<name>A0A9P4XIX9_9HYPO</name>
<proteinExistence type="predicted"/>
<comment type="caution">
    <text evidence="1">The sequence shown here is derived from an EMBL/GenBank/DDBJ whole genome shotgun (WGS) entry which is preliminary data.</text>
</comment>
<keyword evidence="2" id="KW-1185">Reference proteome</keyword>
<evidence type="ECO:0000313" key="1">
    <source>
        <dbReference type="EMBL" id="KAF3073340.1"/>
    </source>
</evidence>